<gene>
    <name evidence="1" type="ORF">BC936DRAFT_149250</name>
</gene>
<accession>A0A433DKB8</accession>
<evidence type="ECO:0000313" key="1">
    <source>
        <dbReference type="EMBL" id="RUP51247.1"/>
    </source>
</evidence>
<protein>
    <submittedName>
        <fullName evidence="1">Uncharacterized protein</fullName>
    </submittedName>
</protein>
<name>A0A433DKB8_9FUNG</name>
<organism evidence="1 2">
    <name type="scientific">Jimgerdemannia flammicorona</name>
    <dbReference type="NCBI Taxonomy" id="994334"/>
    <lineage>
        <taxon>Eukaryota</taxon>
        <taxon>Fungi</taxon>
        <taxon>Fungi incertae sedis</taxon>
        <taxon>Mucoromycota</taxon>
        <taxon>Mucoromycotina</taxon>
        <taxon>Endogonomycetes</taxon>
        <taxon>Endogonales</taxon>
        <taxon>Endogonaceae</taxon>
        <taxon>Jimgerdemannia</taxon>
    </lineage>
</organism>
<dbReference type="OrthoDB" id="5340906at2759"/>
<dbReference type="Proteomes" id="UP000268093">
    <property type="component" value="Unassembled WGS sequence"/>
</dbReference>
<keyword evidence="2" id="KW-1185">Reference proteome</keyword>
<dbReference type="AlphaFoldDB" id="A0A433DKB8"/>
<sequence length="130" mass="14709">MLVRLCEFVHFEEGKTRQLQVVGLLHAGLKLQVLRIGSPKGYVSVFKREALNEVPVEVEKLKDLIKLLASVWQMKKMIMDCVLIVNNPSSQFAEEFLDEVINNGMKTPPSTIALPWSLDTPTKFSIQKAK</sequence>
<dbReference type="EMBL" id="RBNI01000867">
    <property type="protein sequence ID" value="RUP51247.1"/>
    <property type="molecule type" value="Genomic_DNA"/>
</dbReference>
<comment type="caution">
    <text evidence="1">The sequence shown here is derived from an EMBL/GenBank/DDBJ whole genome shotgun (WGS) entry which is preliminary data.</text>
</comment>
<proteinExistence type="predicted"/>
<reference evidence="1 2" key="1">
    <citation type="journal article" date="2018" name="New Phytol.">
        <title>Phylogenomics of Endogonaceae and evolution of mycorrhizas within Mucoromycota.</title>
        <authorList>
            <person name="Chang Y."/>
            <person name="Desiro A."/>
            <person name="Na H."/>
            <person name="Sandor L."/>
            <person name="Lipzen A."/>
            <person name="Clum A."/>
            <person name="Barry K."/>
            <person name="Grigoriev I.V."/>
            <person name="Martin F.M."/>
            <person name="Stajich J.E."/>
            <person name="Smith M.E."/>
            <person name="Bonito G."/>
            <person name="Spatafora J.W."/>
        </authorList>
    </citation>
    <scope>NUCLEOTIDE SEQUENCE [LARGE SCALE GENOMIC DNA]</scope>
    <source>
        <strain evidence="1 2">GMNB39</strain>
    </source>
</reference>
<evidence type="ECO:0000313" key="2">
    <source>
        <dbReference type="Proteomes" id="UP000268093"/>
    </source>
</evidence>